<organism evidence="1 2">
    <name type="scientific">Mytilus edulis</name>
    <name type="common">Blue mussel</name>
    <dbReference type="NCBI Taxonomy" id="6550"/>
    <lineage>
        <taxon>Eukaryota</taxon>
        <taxon>Metazoa</taxon>
        <taxon>Spiralia</taxon>
        <taxon>Lophotrochozoa</taxon>
        <taxon>Mollusca</taxon>
        <taxon>Bivalvia</taxon>
        <taxon>Autobranchia</taxon>
        <taxon>Pteriomorphia</taxon>
        <taxon>Mytilida</taxon>
        <taxon>Mytiloidea</taxon>
        <taxon>Mytilidae</taxon>
        <taxon>Mytilinae</taxon>
        <taxon>Mytilus</taxon>
    </lineage>
</organism>
<dbReference type="Proteomes" id="UP000683360">
    <property type="component" value="Unassembled WGS sequence"/>
</dbReference>
<evidence type="ECO:0000313" key="2">
    <source>
        <dbReference type="Proteomes" id="UP000683360"/>
    </source>
</evidence>
<evidence type="ECO:0000313" key="1">
    <source>
        <dbReference type="EMBL" id="CAG2196166.1"/>
    </source>
</evidence>
<proteinExistence type="predicted"/>
<name>A0A8S3QKP8_MYTED</name>
<dbReference type="EMBL" id="CAJPWZ010000548">
    <property type="protein sequence ID" value="CAG2196166.1"/>
    <property type="molecule type" value="Genomic_DNA"/>
</dbReference>
<dbReference type="AlphaFoldDB" id="A0A8S3QKP8"/>
<dbReference type="OrthoDB" id="6068272at2759"/>
<reference evidence="1" key="1">
    <citation type="submission" date="2021-03" db="EMBL/GenBank/DDBJ databases">
        <authorList>
            <person name="Bekaert M."/>
        </authorList>
    </citation>
    <scope>NUCLEOTIDE SEQUENCE</scope>
</reference>
<protein>
    <submittedName>
        <fullName evidence="1">Uncharacterized protein</fullName>
    </submittedName>
</protein>
<dbReference type="InterPro" id="IPR011990">
    <property type="entry name" value="TPR-like_helical_dom_sf"/>
</dbReference>
<gene>
    <name evidence="1" type="ORF">MEDL_11087</name>
</gene>
<keyword evidence="2" id="KW-1185">Reference proteome</keyword>
<dbReference type="SUPFAM" id="SSF48452">
    <property type="entry name" value="TPR-like"/>
    <property type="match status" value="1"/>
</dbReference>
<comment type="caution">
    <text evidence="1">The sequence shown here is derived from an EMBL/GenBank/DDBJ whole genome shotgun (WGS) entry which is preliminary data.</text>
</comment>
<sequence length="834" mass="96185">MERYGRVGIFLAAEDHTLYGVTSKHVTSQSSDMLVYLREGNCDLVKFGKVIETGSMNINHDVSIVEIDVDVCHNLCLTTAFVEWNTNSKLFMCNSEKLYCSTVRTKGLNETGTVHFEVARVATEQEHIENDIHTDIHFLVKPVKNCSFIQPGDSGNVISSQNADLSYSYIGLIIGKFETKITPNSDDEKSKQYVLCLNLQYYIALGRPQKALQMAHKSLEYFESFERGGGQSLEDKALAWSLITRLSLNCGEYFERIHQKPIDLPKASLYIEMLENNFDNLPTVQKLVYYMVKTDFFLDMPGDSGNVISSQNADLSYSYIGLIIGKFETKITPNSDDENQKNMYYIALGRPQKALQKAHKSLEYFESFERGGGQSLEDKALAWSLITRLSLNCGEYFERIHQKPIDLPKASLYIEMLENNFDNLPTVQKLVYYMVKTDFFFRHGNITEAIKRAHISVDIAQEYSLLYDGEDTTILRELVLKCSLRLLLEQYKTKMIQAFYPGDSGNVISSQNADLSYSYIGLIIGKFETKITPNSDDENQKNINSFSKTRNVLDREHLLIRLNQFVNSRTDLEPSGCSTVDHKCYLHALLGCDFLFSEKFDLAEYQLKVAITMIADTSSPYRLLCKIITYSTWLLLKQKQLIEMKNILQHGFSFMFRFSDHDVRIHDSIGYLYFDLSRYYIALGRPQKALQMAHKSLEYFESFERGGGHSLEDKALAWSLITRLSLNCGEYFERIHQKPIDLPKASLYIEMLENNFDNLPTVQKLVYYMVKTDFFFIHGNITEAIKRAHISVDIAQEYILREELFKSKIRLQRLQYLEQYKMKGLLQKLQIVRR</sequence>
<accession>A0A8S3QKP8</accession>